<keyword evidence="2" id="KW-1185">Reference proteome</keyword>
<dbReference type="InterPro" id="IPR036689">
    <property type="entry name" value="ESAT-6-like_sf"/>
</dbReference>
<proteinExistence type="predicted"/>
<evidence type="ECO:0000313" key="2">
    <source>
        <dbReference type="Proteomes" id="UP001501442"/>
    </source>
</evidence>
<accession>A0ABP8UG37</accession>
<protein>
    <recommendedName>
        <fullName evidence="3">ESAT-6-like protein</fullName>
    </recommendedName>
</protein>
<sequence length="93" mass="10189">MAELAAMEKAAAGFGQVLEAVRRALADLDRDLQASLVRWEGDAARAYRIAHGEWKAAAHDMAEQLAGLRKVITTAHANYHVSLDTNVTMWDVV</sequence>
<organism evidence="1 2">
    <name type="scientific">Actinoallomurus vinaceus</name>
    <dbReference type="NCBI Taxonomy" id="1080074"/>
    <lineage>
        <taxon>Bacteria</taxon>
        <taxon>Bacillati</taxon>
        <taxon>Actinomycetota</taxon>
        <taxon>Actinomycetes</taxon>
        <taxon>Streptosporangiales</taxon>
        <taxon>Thermomonosporaceae</taxon>
        <taxon>Actinoallomurus</taxon>
    </lineage>
</organism>
<reference evidence="2" key="1">
    <citation type="journal article" date="2019" name="Int. J. Syst. Evol. Microbiol.">
        <title>The Global Catalogue of Microorganisms (GCM) 10K type strain sequencing project: providing services to taxonomists for standard genome sequencing and annotation.</title>
        <authorList>
            <consortium name="The Broad Institute Genomics Platform"/>
            <consortium name="The Broad Institute Genome Sequencing Center for Infectious Disease"/>
            <person name="Wu L."/>
            <person name="Ma J."/>
        </authorList>
    </citation>
    <scope>NUCLEOTIDE SEQUENCE [LARGE SCALE GENOMIC DNA]</scope>
    <source>
        <strain evidence="2">JCM 17939</strain>
    </source>
</reference>
<dbReference type="EMBL" id="BAABHK010000009">
    <property type="protein sequence ID" value="GAA4631346.1"/>
    <property type="molecule type" value="Genomic_DNA"/>
</dbReference>
<name>A0ABP8UG37_9ACTN</name>
<dbReference type="RefSeq" id="WP_345434489.1">
    <property type="nucleotide sequence ID" value="NZ_BAABHK010000009.1"/>
</dbReference>
<dbReference type="Pfam" id="PF06013">
    <property type="entry name" value="WXG100"/>
    <property type="match status" value="1"/>
</dbReference>
<dbReference type="Proteomes" id="UP001501442">
    <property type="component" value="Unassembled WGS sequence"/>
</dbReference>
<gene>
    <name evidence="1" type="ORF">GCM10023196_060420</name>
</gene>
<evidence type="ECO:0000313" key="1">
    <source>
        <dbReference type="EMBL" id="GAA4631346.1"/>
    </source>
</evidence>
<dbReference type="SUPFAM" id="SSF140453">
    <property type="entry name" value="EsxAB dimer-like"/>
    <property type="match status" value="1"/>
</dbReference>
<dbReference type="Gene3D" id="1.10.287.1060">
    <property type="entry name" value="ESAT-6-like"/>
    <property type="match status" value="1"/>
</dbReference>
<comment type="caution">
    <text evidence="1">The sequence shown here is derived from an EMBL/GenBank/DDBJ whole genome shotgun (WGS) entry which is preliminary data.</text>
</comment>
<evidence type="ECO:0008006" key="3">
    <source>
        <dbReference type="Google" id="ProtNLM"/>
    </source>
</evidence>
<dbReference type="InterPro" id="IPR010310">
    <property type="entry name" value="T7SS_ESAT-6-like"/>
</dbReference>